<evidence type="ECO:0000313" key="2">
    <source>
        <dbReference type="Proteomes" id="UP000242687"/>
    </source>
</evidence>
<proteinExistence type="predicted"/>
<name>A0A2H9VN87_9SPHI</name>
<keyword evidence="2" id="KW-1185">Reference proteome</keyword>
<sequence>MSALCSYGQMRLLNSVNDKVKTLKQAGVDTIVTYHPYCVGCILIGISGPDTCFQNIRQYVIWKHKGEGYVQLFDECYKYQPQKGADGFIAILSKNAALIVKEKILPVEIEKKAKGKVEKFTILIDHSDHRDFIFYLNGKMVEKRIDLFELDSRWEDDNFWSKNQPSTPPPGKAVNINYAKNQKTYLKKLVDLAEQEIEKMKFEKAP</sequence>
<gene>
    <name evidence="1" type="ORF">CLV57_2936</name>
</gene>
<organism evidence="1 2">
    <name type="scientific">Mucilaginibacter auburnensis</name>
    <dbReference type="NCBI Taxonomy" id="1457233"/>
    <lineage>
        <taxon>Bacteria</taxon>
        <taxon>Pseudomonadati</taxon>
        <taxon>Bacteroidota</taxon>
        <taxon>Sphingobacteriia</taxon>
        <taxon>Sphingobacteriales</taxon>
        <taxon>Sphingobacteriaceae</taxon>
        <taxon>Mucilaginibacter</taxon>
    </lineage>
</organism>
<dbReference type="Proteomes" id="UP000242687">
    <property type="component" value="Unassembled WGS sequence"/>
</dbReference>
<dbReference type="AlphaFoldDB" id="A0A2H9VN87"/>
<accession>A0A2H9VN87</accession>
<protein>
    <submittedName>
        <fullName evidence="1">Uncharacterized protein</fullName>
    </submittedName>
</protein>
<comment type="caution">
    <text evidence="1">The sequence shown here is derived from an EMBL/GenBank/DDBJ whole genome shotgun (WGS) entry which is preliminary data.</text>
</comment>
<reference evidence="1 2" key="1">
    <citation type="submission" date="2017-11" db="EMBL/GenBank/DDBJ databases">
        <title>Genomic Encyclopedia of Archaeal and Bacterial Type Strains, Phase II (KMG-II): From Individual Species to Whole Genera.</title>
        <authorList>
            <person name="Goeker M."/>
        </authorList>
    </citation>
    <scope>NUCLEOTIDE SEQUENCE [LARGE SCALE GENOMIC DNA]</scope>
    <source>
        <strain evidence="1 2">DSM 28175</strain>
    </source>
</reference>
<dbReference type="EMBL" id="PGFJ01000002">
    <property type="protein sequence ID" value="PJJ79797.1"/>
    <property type="molecule type" value="Genomic_DNA"/>
</dbReference>
<evidence type="ECO:0000313" key="1">
    <source>
        <dbReference type="EMBL" id="PJJ79797.1"/>
    </source>
</evidence>